<dbReference type="GO" id="GO:0005829">
    <property type="term" value="C:cytosol"/>
    <property type="evidence" value="ECO:0007669"/>
    <property type="project" value="TreeGrafter"/>
</dbReference>
<evidence type="ECO:0000256" key="6">
    <source>
        <dbReference type="ARBA" id="ARBA00034078"/>
    </source>
</evidence>
<dbReference type="GO" id="GO:0051537">
    <property type="term" value="F:2 iron, 2 sulfur cluster binding"/>
    <property type="evidence" value="ECO:0007669"/>
    <property type="project" value="UniProtKB-KW"/>
</dbReference>
<dbReference type="Gene3D" id="3.10.20.30">
    <property type="match status" value="1"/>
</dbReference>
<keyword evidence="3" id="KW-0479">Metal-binding</keyword>
<dbReference type="GO" id="GO:0046872">
    <property type="term" value="F:metal ion binding"/>
    <property type="evidence" value="ECO:0007669"/>
    <property type="project" value="UniProtKB-KW"/>
</dbReference>
<sequence length="107" mass="11300">MPKVTYIEANGDEHVVVAPDGANAMETALENGVPGIDGFCGGQASCATCHVYVDEPWLGVTGKADPAIELALLEPLGATQENSRLACQIKLTRELHGLVLRMPEKQG</sequence>
<keyword evidence="4" id="KW-0408">Iron</keyword>
<dbReference type="AlphaFoldDB" id="A0A071MGQ8"/>
<dbReference type="InterPro" id="IPR018298">
    <property type="entry name" value="Adrenodoxin_Fe-S_BS"/>
</dbReference>
<dbReference type="PROSITE" id="PS51085">
    <property type="entry name" value="2FE2S_FER_2"/>
    <property type="match status" value="1"/>
</dbReference>
<gene>
    <name evidence="8" type="ORF">DT99_08130</name>
</gene>
<reference evidence="8" key="1">
    <citation type="submission" date="2014-04" db="EMBL/GenBank/DDBJ databases">
        <title>In planta biocontrol of soil-borne Fusarium wilt of banana through a plant endophytic bacterium, Burkholderia cenocepacia 869T2.</title>
        <authorList>
            <person name="Ho Y.-N."/>
            <person name="Chiang H.-M."/>
            <person name="Chao C.-P."/>
            <person name="Su C.-C."/>
            <person name="Hsu H.-F."/>
            <person name="Guo C.-T."/>
            <person name="Hsieh J.-L."/>
            <person name="Huang C.-C."/>
        </authorList>
    </citation>
    <scope>NUCLEOTIDE SEQUENCE [LARGE SCALE GENOMIC DNA]</scope>
    <source>
        <strain evidence="8">869T2</strain>
    </source>
</reference>
<proteinExistence type="inferred from homology"/>
<dbReference type="GO" id="GO:0009055">
    <property type="term" value="F:electron transfer activity"/>
    <property type="evidence" value="ECO:0007669"/>
    <property type="project" value="TreeGrafter"/>
</dbReference>
<dbReference type="InterPro" id="IPR036010">
    <property type="entry name" value="2Fe-2S_ferredoxin-like_sf"/>
</dbReference>
<evidence type="ECO:0000256" key="3">
    <source>
        <dbReference type="ARBA" id="ARBA00022723"/>
    </source>
</evidence>
<dbReference type="GO" id="GO:0140647">
    <property type="term" value="P:P450-containing electron transport chain"/>
    <property type="evidence" value="ECO:0007669"/>
    <property type="project" value="InterPro"/>
</dbReference>
<feature type="domain" description="2Fe-2S ferredoxin-type" evidence="7">
    <location>
        <begin position="2"/>
        <end position="106"/>
    </location>
</feature>
<dbReference type="CDD" id="cd00207">
    <property type="entry name" value="fer2"/>
    <property type="match status" value="1"/>
</dbReference>
<dbReference type="PANTHER" id="PTHR23426">
    <property type="entry name" value="FERREDOXIN/ADRENODOXIN"/>
    <property type="match status" value="1"/>
</dbReference>
<organism evidence="8">
    <name type="scientific">Burkholderia cenocepacia</name>
    <dbReference type="NCBI Taxonomy" id="95486"/>
    <lineage>
        <taxon>Bacteria</taxon>
        <taxon>Pseudomonadati</taxon>
        <taxon>Pseudomonadota</taxon>
        <taxon>Betaproteobacteria</taxon>
        <taxon>Burkholderiales</taxon>
        <taxon>Burkholderiaceae</taxon>
        <taxon>Burkholderia</taxon>
        <taxon>Burkholderia cepacia complex</taxon>
    </lineage>
</organism>
<evidence type="ECO:0000259" key="7">
    <source>
        <dbReference type="PROSITE" id="PS51085"/>
    </source>
</evidence>
<keyword evidence="2" id="KW-0001">2Fe-2S</keyword>
<evidence type="ECO:0000313" key="8">
    <source>
        <dbReference type="EMBL" id="KEA60047.1"/>
    </source>
</evidence>
<comment type="caution">
    <text evidence="8">The sequence shown here is derived from an EMBL/GenBank/DDBJ whole genome shotgun (WGS) entry which is preliminary data.</text>
</comment>
<dbReference type="SUPFAM" id="SSF54292">
    <property type="entry name" value="2Fe-2S ferredoxin-like"/>
    <property type="match status" value="1"/>
</dbReference>
<evidence type="ECO:0000256" key="1">
    <source>
        <dbReference type="ARBA" id="ARBA00010914"/>
    </source>
</evidence>
<evidence type="ECO:0000256" key="2">
    <source>
        <dbReference type="ARBA" id="ARBA00022714"/>
    </source>
</evidence>
<dbReference type="Pfam" id="PF00111">
    <property type="entry name" value="Fer2"/>
    <property type="match status" value="1"/>
</dbReference>
<dbReference type="EMBL" id="JJOA01000007">
    <property type="protein sequence ID" value="KEA60047.1"/>
    <property type="molecule type" value="Genomic_DNA"/>
</dbReference>
<keyword evidence="5" id="KW-0411">Iron-sulfur</keyword>
<evidence type="ECO:0000256" key="4">
    <source>
        <dbReference type="ARBA" id="ARBA00023004"/>
    </source>
</evidence>
<dbReference type="InterPro" id="IPR001041">
    <property type="entry name" value="2Fe-2S_ferredoxin-type"/>
</dbReference>
<dbReference type="PANTHER" id="PTHR23426:SF65">
    <property type="entry name" value="FERREDOXIN-2, MITOCHONDRIAL"/>
    <property type="match status" value="1"/>
</dbReference>
<name>A0A071MGQ8_9BURK</name>
<comment type="cofactor">
    <cofactor evidence="6">
        <name>[2Fe-2S] cluster</name>
        <dbReference type="ChEBI" id="CHEBI:190135"/>
    </cofactor>
</comment>
<dbReference type="PROSITE" id="PS00814">
    <property type="entry name" value="ADX"/>
    <property type="match status" value="1"/>
</dbReference>
<protein>
    <submittedName>
        <fullName evidence="8">2Fe-2S ferredoxin</fullName>
    </submittedName>
</protein>
<accession>A0A071MGQ8</accession>
<dbReference type="InterPro" id="IPR012675">
    <property type="entry name" value="Beta-grasp_dom_sf"/>
</dbReference>
<evidence type="ECO:0000256" key="5">
    <source>
        <dbReference type="ARBA" id="ARBA00023014"/>
    </source>
</evidence>
<dbReference type="InterPro" id="IPR001055">
    <property type="entry name" value="Adrenodoxin-like"/>
</dbReference>
<comment type="similarity">
    <text evidence="1">Belongs to the adrenodoxin/putidaredoxin family.</text>
</comment>
<dbReference type="OrthoDB" id="9799640at2"/>